<evidence type="ECO:0000256" key="2">
    <source>
        <dbReference type="ARBA" id="ARBA00022692"/>
    </source>
</evidence>
<dbReference type="PANTHER" id="PTHR23112:SF0">
    <property type="entry name" value="TRANSMEMBRANE PROTEIN 116"/>
    <property type="match status" value="1"/>
</dbReference>
<evidence type="ECO:0000313" key="8">
    <source>
        <dbReference type="EMBL" id="PKK77718.1"/>
    </source>
</evidence>
<reference evidence="8 9" key="1">
    <citation type="submission" date="2016-04" db="EMBL/GenBank/DDBJ databases">
        <title>Genome analyses suggest a sexual origin of heterokaryosis in a supposedly ancient asexual fungus.</title>
        <authorList>
            <person name="Ropars J."/>
            <person name="Sedzielewska K."/>
            <person name="Noel J."/>
            <person name="Charron P."/>
            <person name="Farinelli L."/>
            <person name="Marton T."/>
            <person name="Kruger M."/>
            <person name="Pelin A."/>
            <person name="Brachmann A."/>
            <person name="Corradi N."/>
        </authorList>
    </citation>
    <scope>NUCLEOTIDE SEQUENCE [LARGE SCALE GENOMIC DNA]</scope>
    <source>
        <strain evidence="8 9">C2</strain>
    </source>
</reference>
<dbReference type="Proteomes" id="UP000233469">
    <property type="component" value="Unassembled WGS sequence"/>
</dbReference>
<reference evidence="8 9" key="2">
    <citation type="submission" date="2017-10" db="EMBL/GenBank/DDBJ databases">
        <title>Extensive intraspecific genome diversity in a model arbuscular mycorrhizal fungus.</title>
        <authorList>
            <person name="Chen E.C.H."/>
            <person name="Morin E."/>
            <person name="Baudet D."/>
            <person name="Noel J."/>
            <person name="Ndikumana S."/>
            <person name="Charron P."/>
            <person name="St-Onge C."/>
            <person name="Giorgi J."/>
            <person name="Grigoriev I.V."/>
            <person name="Roux C."/>
            <person name="Martin F.M."/>
            <person name="Corradi N."/>
        </authorList>
    </citation>
    <scope>NUCLEOTIDE SEQUENCE [LARGE SCALE GENOMIC DNA]</scope>
    <source>
        <strain evidence="8 9">C2</strain>
    </source>
</reference>
<feature type="transmembrane region" description="Helical" evidence="6">
    <location>
        <begin position="50"/>
        <end position="67"/>
    </location>
</feature>
<accession>A0A2N1NV03</accession>
<organism evidence="8 9">
    <name type="scientific">Rhizophagus irregularis</name>
    <dbReference type="NCBI Taxonomy" id="588596"/>
    <lineage>
        <taxon>Eukaryota</taxon>
        <taxon>Fungi</taxon>
        <taxon>Fungi incertae sedis</taxon>
        <taxon>Mucoromycota</taxon>
        <taxon>Glomeromycotina</taxon>
        <taxon>Glomeromycetes</taxon>
        <taxon>Glomerales</taxon>
        <taxon>Glomeraceae</taxon>
        <taxon>Rhizophagus</taxon>
    </lineage>
</organism>
<comment type="subcellular location">
    <subcellularLocation>
        <location evidence="1">Membrane</location>
        <topology evidence="1">Multi-pass membrane protein</topology>
    </subcellularLocation>
</comment>
<dbReference type="VEuPathDB" id="FungiDB:RhiirFUN_010728"/>
<protein>
    <recommendedName>
        <fullName evidence="7">G-protein coupled receptors family 1 profile domain-containing protein</fullName>
    </recommendedName>
</protein>
<evidence type="ECO:0000256" key="5">
    <source>
        <dbReference type="SAM" id="MobiDB-lite"/>
    </source>
</evidence>
<dbReference type="GO" id="GO:0005886">
    <property type="term" value="C:plasma membrane"/>
    <property type="evidence" value="ECO:0007669"/>
    <property type="project" value="TreeGrafter"/>
</dbReference>
<dbReference type="SUPFAM" id="SSF81321">
    <property type="entry name" value="Family A G protein-coupled receptor-like"/>
    <property type="match status" value="1"/>
</dbReference>
<dbReference type="PROSITE" id="PS50262">
    <property type="entry name" value="G_PROTEIN_RECEP_F1_2"/>
    <property type="match status" value="1"/>
</dbReference>
<keyword evidence="4 6" id="KW-0472">Membrane</keyword>
<dbReference type="VEuPathDB" id="FungiDB:RhiirA1_435778"/>
<keyword evidence="2 6" id="KW-0812">Transmembrane</keyword>
<dbReference type="EMBL" id="LLXL01000115">
    <property type="protein sequence ID" value="PKK77718.1"/>
    <property type="molecule type" value="Genomic_DNA"/>
</dbReference>
<feature type="region of interest" description="Disordered" evidence="5">
    <location>
        <begin position="326"/>
        <end position="345"/>
    </location>
</feature>
<dbReference type="Gene3D" id="1.20.1070.10">
    <property type="entry name" value="Rhodopsin 7-helix transmembrane proteins"/>
    <property type="match status" value="1"/>
</dbReference>
<feature type="transmembrane region" description="Helical" evidence="6">
    <location>
        <begin position="126"/>
        <end position="150"/>
    </location>
</feature>
<evidence type="ECO:0000256" key="1">
    <source>
        <dbReference type="ARBA" id="ARBA00004141"/>
    </source>
</evidence>
<dbReference type="GO" id="GO:0004930">
    <property type="term" value="F:G protein-coupled receptor activity"/>
    <property type="evidence" value="ECO:0007669"/>
    <property type="project" value="InterPro"/>
</dbReference>
<evidence type="ECO:0000256" key="4">
    <source>
        <dbReference type="ARBA" id="ARBA00023136"/>
    </source>
</evidence>
<feature type="transmembrane region" description="Helical" evidence="6">
    <location>
        <begin position="162"/>
        <end position="181"/>
    </location>
</feature>
<dbReference type="OrthoDB" id="2423254at2759"/>
<dbReference type="PANTHER" id="PTHR23112">
    <property type="entry name" value="G PROTEIN-COUPLED RECEPTOR 157-RELATED"/>
    <property type="match status" value="1"/>
</dbReference>
<dbReference type="VEuPathDB" id="FungiDB:FUN_006822"/>
<feature type="domain" description="G-protein coupled receptors family 1 profile" evidence="7">
    <location>
        <begin position="61"/>
        <end position="314"/>
    </location>
</feature>
<evidence type="ECO:0000259" key="7">
    <source>
        <dbReference type="PROSITE" id="PS50262"/>
    </source>
</evidence>
<dbReference type="CDD" id="cd00637">
    <property type="entry name" value="7tm_classA_rhodopsin-like"/>
    <property type="match status" value="1"/>
</dbReference>
<dbReference type="AlphaFoldDB" id="A0A2N1NV03"/>
<dbReference type="GO" id="GO:0007189">
    <property type="term" value="P:adenylate cyclase-activating G protein-coupled receptor signaling pathway"/>
    <property type="evidence" value="ECO:0007669"/>
    <property type="project" value="TreeGrafter"/>
</dbReference>
<feature type="transmembrane region" description="Helical" evidence="6">
    <location>
        <begin position="294"/>
        <end position="316"/>
    </location>
</feature>
<dbReference type="Pfam" id="PF00001">
    <property type="entry name" value="7tm_1"/>
    <property type="match status" value="1"/>
</dbReference>
<sequence>MINRSNNKFFIKYPYILIITLLFNVRDVIADHEYLDTPSNKVNFRSVVDLSLTMLALGFIGCFYVFYRIYKQWIMNKKSLVMIHKLPYYTACIDILLNANFLVNIMHTAIRGRVWDDPVCQLMSVLNWAFISVNLCFYCVIAITTYLRICHEKYFDCGRYDCKLWLIVFIVSMILQLINIPNHGGRKYWCAGKTGQVRSPMILFVMITSSLLIVCFCYINILVRIINIQNPSISALSKDSANENGIGNDVLEQRAEIERRAAKKILSYVLIFIMQWVPVQISAAARFFSNDHTWVYLVTSIGRSFGGIGNAIQYVLNEGWVTRESTEYDTTRSQETDNKSTSLNNDNYKLLELNDNNNNNNNNNNKNNNNTENTGITGPIINIEGSNQGYQG</sequence>
<proteinExistence type="predicted"/>
<comment type="caution">
    <text evidence="8">The sequence shown here is derived from an EMBL/GenBank/DDBJ whole genome shotgun (WGS) entry which is preliminary data.</text>
</comment>
<evidence type="ECO:0000256" key="6">
    <source>
        <dbReference type="SAM" id="Phobius"/>
    </source>
</evidence>
<feature type="transmembrane region" description="Helical" evidence="6">
    <location>
        <begin position="88"/>
        <end position="106"/>
    </location>
</feature>
<evidence type="ECO:0000256" key="3">
    <source>
        <dbReference type="ARBA" id="ARBA00022989"/>
    </source>
</evidence>
<keyword evidence="3 6" id="KW-1133">Transmembrane helix</keyword>
<feature type="region of interest" description="Disordered" evidence="5">
    <location>
        <begin position="352"/>
        <end position="392"/>
    </location>
</feature>
<feature type="compositionally biased region" description="Basic and acidic residues" evidence="5">
    <location>
        <begin position="326"/>
        <end position="338"/>
    </location>
</feature>
<feature type="compositionally biased region" description="Low complexity" evidence="5">
    <location>
        <begin position="352"/>
        <end position="374"/>
    </location>
</feature>
<name>A0A2N1NV03_9GLOM</name>
<dbReference type="InterPro" id="IPR000276">
    <property type="entry name" value="GPCR_Rhodpsn"/>
</dbReference>
<feature type="transmembrane region" description="Helical" evidence="6">
    <location>
        <begin position="201"/>
        <end position="223"/>
    </location>
</feature>
<feature type="transmembrane region" description="Helical" evidence="6">
    <location>
        <begin position="12"/>
        <end position="30"/>
    </location>
</feature>
<dbReference type="InterPro" id="IPR017452">
    <property type="entry name" value="GPCR_Rhodpsn_7TM"/>
</dbReference>
<evidence type="ECO:0000313" key="9">
    <source>
        <dbReference type="Proteomes" id="UP000233469"/>
    </source>
</evidence>
<feature type="transmembrane region" description="Helical" evidence="6">
    <location>
        <begin position="265"/>
        <end position="288"/>
    </location>
</feature>
<gene>
    <name evidence="8" type="ORF">RhiirC2_861749</name>
</gene>